<comment type="caution">
    <text evidence="2">The sequence shown here is derived from an EMBL/GenBank/DDBJ whole genome shotgun (WGS) entry which is preliminary data.</text>
</comment>
<feature type="chain" id="PRO_5046085257" description="GLPGLI family protein" evidence="1">
    <location>
        <begin position="22"/>
        <end position="223"/>
    </location>
</feature>
<reference evidence="3" key="1">
    <citation type="journal article" date="2019" name="Int. J. Syst. Evol. Microbiol.">
        <title>The Global Catalogue of Microorganisms (GCM) 10K type strain sequencing project: providing services to taxonomists for standard genome sequencing and annotation.</title>
        <authorList>
            <consortium name="The Broad Institute Genomics Platform"/>
            <consortium name="The Broad Institute Genome Sequencing Center for Infectious Disease"/>
            <person name="Wu L."/>
            <person name="Ma J."/>
        </authorList>
    </citation>
    <scope>NUCLEOTIDE SEQUENCE [LARGE SCALE GENOMIC DNA]</scope>
    <source>
        <strain evidence="3">CCUG 63682</strain>
    </source>
</reference>
<name>A0ABV9N5D2_9FLAO</name>
<evidence type="ECO:0000313" key="2">
    <source>
        <dbReference type="EMBL" id="MFC4723527.1"/>
    </source>
</evidence>
<gene>
    <name evidence="2" type="ORF">ACFO5O_14420</name>
</gene>
<accession>A0ABV9N5D2</accession>
<evidence type="ECO:0008006" key="4">
    <source>
        <dbReference type="Google" id="ProtNLM"/>
    </source>
</evidence>
<sequence>MNTLKSLYLCLLLLLLAPISAVGQKMNNGSVIFTVSSDDEITGAMLNFVITNYFNQEHSTLVINMMGGMMIVKRIFSYTNKHSNSMYIDLLGEKYEITDANEDNDVDVLFIRFQDVETIKYDKKDSKTILGYKCYRANITYKDGNSSVFYITNKLNPKSLQVKDNGLKLEGYPLEMTIYNPETTIIIKAKEVSDYLPNDSFQKPVGYSRITSAEFEQRMAEKK</sequence>
<dbReference type="Proteomes" id="UP001595953">
    <property type="component" value="Unassembled WGS sequence"/>
</dbReference>
<protein>
    <recommendedName>
        <fullName evidence="4">GLPGLI family protein</fullName>
    </recommendedName>
</protein>
<feature type="signal peptide" evidence="1">
    <location>
        <begin position="1"/>
        <end position="21"/>
    </location>
</feature>
<evidence type="ECO:0000256" key="1">
    <source>
        <dbReference type="SAM" id="SignalP"/>
    </source>
</evidence>
<keyword evidence="3" id="KW-1185">Reference proteome</keyword>
<organism evidence="2 3">
    <name type="scientific">Geojedonia litorea</name>
    <dbReference type="NCBI Taxonomy" id="1268269"/>
    <lineage>
        <taxon>Bacteria</taxon>
        <taxon>Pseudomonadati</taxon>
        <taxon>Bacteroidota</taxon>
        <taxon>Flavobacteriia</taxon>
        <taxon>Flavobacteriales</taxon>
        <taxon>Flavobacteriaceae</taxon>
        <taxon>Geojedonia</taxon>
    </lineage>
</organism>
<dbReference type="RefSeq" id="WP_387964990.1">
    <property type="nucleotide sequence ID" value="NZ_JBHSGP010000014.1"/>
</dbReference>
<dbReference type="EMBL" id="JBHSGP010000014">
    <property type="protein sequence ID" value="MFC4723527.1"/>
    <property type="molecule type" value="Genomic_DNA"/>
</dbReference>
<evidence type="ECO:0000313" key="3">
    <source>
        <dbReference type="Proteomes" id="UP001595953"/>
    </source>
</evidence>
<keyword evidence="1" id="KW-0732">Signal</keyword>
<proteinExistence type="predicted"/>